<evidence type="ECO:0000313" key="3">
    <source>
        <dbReference type="Proteomes" id="UP000326565"/>
    </source>
</evidence>
<accession>A0A5N5WQI0</accession>
<evidence type="ECO:0000256" key="1">
    <source>
        <dbReference type="SAM" id="Phobius"/>
    </source>
</evidence>
<organism evidence="2 3">
    <name type="scientific">Aspergillus leporis</name>
    <dbReference type="NCBI Taxonomy" id="41062"/>
    <lineage>
        <taxon>Eukaryota</taxon>
        <taxon>Fungi</taxon>
        <taxon>Dikarya</taxon>
        <taxon>Ascomycota</taxon>
        <taxon>Pezizomycotina</taxon>
        <taxon>Eurotiomycetes</taxon>
        <taxon>Eurotiomycetidae</taxon>
        <taxon>Eurotiales</taxon>
        <taxon>Aspergillaceae</taxon>
        <taxon>Aspergillus</taxon>
        <taxon>Aspergillus subgen. Circumdati</taxon>
    </lineage>
</organism>
<feature type="transmembrane region" description="Helical" evidence="1">
    <location>
        <begin position="33"/>
        <end position="51"/>
    </location>
</feature>
<feature type="transmembrane region" description="Helical" evidence="1">
    <location>
        <begin position="118"/>
        <end position="141"/>
    </location>
</feature>
<protein>
    <recommendedName>
        <fullName evidence="4">Membrane-associating domain-containing protein</fullName>
    </recommendedName>
</protein>
<feature type="transmembrane region" description="Helical" evidence="1">
    <location>
        <begin position="84"/>
        <end position="106"/>
    </location>
</feature>
<dbReference type="OrthoDB" id="3890746at2759"/>
<dbReference type="Proteomes" id="UP000326565">
    <property type="component" value="Unassembled WGS sequence"/>
</dbReference>
<name>A0A5N5WQI0_9EURO</name>
<keyword evidence="1" id="KW-0472">Membrane</keyword>
<evidence type="ECO:0008006" key="4">
    <source>
        <dbReference type="Google" id="ProtNLM"/>
    </source>
</evidence>
<dbReference type="EMBL" id="ML732291">
    <property type="protein sequence ID" value="KAB8070793.1"/>
    <property type="molecule type" value="Genomic_DNA"/>
</dbReference>
<gene>
    <name evidence="2" type="ORF">BDV29DRAFT_180217</name>
</gene>
<feature type="transmembrane region" description="Helical" evidence="1">
    <location>
        <begin position="194"/>
        <end position="217"/>
    </location>
</feature>
<proteinExistence type="predicted"/>
<dbReference type="AlphaFoldDB" id="A0A5N5WQI0"/>
<keyword evidence="3" id="KW-1185">Reference proteome</keyword>
<evidence type="ECO:0000313" key="2">
    <source>
        <dbReference type="EMBL" id="KAB8070793.1"/>
    </source>
</evidence>
<reference evidence="2 3" key="1">
    <citation type="submission" date="2019-04" db="EMBL/GenBank/DDBJ databases">
        <title>Friends and foes A comparative genomics study of 23 Aspergillus species from section Flavi.</title>
        <authorList>
            <consortium name="DOE Joint Genome Institute"/>
            <person name="Kjaerbolling I."/>
            <person name="Vesth T."/>
            <person name="Frisvad J.C."/>
            <person name="Nybo J.L."/>
            <person name="Theobald S."/>
            <person name="Kildgaard S."/>
            <person name="Isbrandt T."/>
            <person name="Kuo A."/>
            <person name="Sato A."/>
            <person name="Lyhne E.K."/>
            <person name="Kogle M.E."/>
            <person name="Wiebenga A."/>
            <person name="Kun R.S."/>
            <person name="Lubbers R.J."/>
            <person name="Makela M.R."/>
            <person name="Barry K."/>
            <person name="Chovatia M."/>
            <person name="Clum A."/>
            <person name="Daum C."/>
            <person name="Haridas S."/>
            <person name="He G."/>
            <person name="LaButti K."/>
            <person name="Lipzen A."/>
            <person name="Mondo S."/>
            <person name="Riley R."/>
            <person name="Salamov A."/>
            <person name="Simmons B.A."/>
            <person name="Magnuson J.K."/>
            <person name="Henrissat B."/>
            <person name="Mortensen U.H."/>
            <person name="Larsen T.O."/>
            <person name="Devries R.P."/>
            <person name="Grigoriev I.V."/>
            <person name="Machida M."/>
            <person name="Baker S.E."/>
            <person name="Andersen M.R."/>
        </authorList>
    </citation>
    <scope>NUCLEOTIDE SEQUENCE [LARGE SCALE GENOMIC DNA]</scope>
    <source>
        <strain evidence="2 3">CBS 151.66</strain>
    </source>
</reference>
<keyword evidence="1" id="KW-0812">Transmembrane</keyword>
<sequence>MDFDSTTPGSYHASCASDADESKYLKRVQYLRWVRLGLGVLLFSIAISILGCESVPYQHYRRTSAYEKVWLYLWPLNFDIRPSIALLSCGCLIAFMNLAYIVIALLPSPHAHIKRLNLAATATAICGFLAAFAGFIFAIYLTGANPPDGFSRVETLHSWTCKWKTVHGSLSTVDTVTSPPAHFARDCTLTRASFILTGLVMGLEIIMGVVAGAGIWLERMVSKRREQDGSQPVKVDAMPKYPET</sequence>
<keyword evidence="1" id="KW-1133">Transmembrane helix</keyword>